<dbReference type="Pfam" id="PF08924">
    <property type="entry name" value="Rv2525c_GlyHyd-like"/>
    <property type="match status" value="1"/>
</dbReference>
<dbReference type="InterPro" id="IPR015020">
    <property type="entry name" value="Rv2525c-like_Glyco_Hydro-like"/>
</dbReference>
<feature type="domain" description="Rv2525c-like glycoside hydrolase-like" evidence="3">
    <location>
        <begin position="80"/>
        <end position="299"/>
    </location>
</feature>
<feature type="domain" description="Peptidoglycan binding-like" evidence="2">
    <location>
        <begin position="408"/>
        <end position="464"/>
    </location>
</feature>
<sequence>MPTRQPLAVSTVRLISAALGVLLACGVLVATYEHPAPKAPIGATPVDLRADTPNPVTPGDFTGYGFDQCLAPSQKAMNRWMSSSPFLAAGIYISGKSRACRDQPNLTPAWIQHQLQAGWKLLPITLGPQASCSPRYPRYGDDPTINAAPGPEGLYGKARKQGRAEARTTVDVAQRLGITAGSTLWYDLEAFDIGNTRCRKSALAFLSAWTTGINTLGYESGVYSSAGSGLKMLDDARVNTPDAYDFPDAIWIARWDGVANTSTSYLRDDGWRPGGRMKQYEGGHNETWGGVTINIDRDYLDLGKGSFAPEEDHCNGVNINFKTYGRLFPPTKTYTPPEGQVRAVQCLLTERGRYEGKLNGVYNDATIAAVGAWQQAHGFTPRTMFGPRDWIAMHMDAPDSVLKVGSAGPVVRRLQRALHASGVTTSLKVTGVYGAATATAVKAYQALVGLKQTGIVNPRTNDRLDRGVL</sequence>
<dbReference type="Gene3D" id="3.20.20.80">
    <property type="entry name" value="Glycosidases"/>
    <property type="match status" value="1"/>
</dbReference>
<organism evidence="4 5">
    <name type="scientific">Nocardioides panacisoli</name>
    <dbReference type="NCBI Taxonomy" id="627624"/>
    <lineage>
        <taxon>Bacteria</taxon>
        <taxon>Bacillati</taxon>
        <taxon>Actinomycetota</taxon>
        <taxon>Actinomycetes</taxon>
        <taxon>Propionibacteriales</taxon>
        <taxon>Nocardioidaceae</taxon>
        <taxon>Nocardioides</taxon>
    </lineage>
</organism>
<dbReference type="Pfam" id="PF01471">
    <property type="entry name" value="PG_binding_1"/>
    <property type="match status" value="2"/>
</dbReference>
<reference evidence="5" key="1">
    <citation type="journal article" date="2019" name="Int. J. Syst. Evol. Microbiol.">
        <title>The Global Catalogue of Microorganisms (GCM) 10K type strain sequencing project: providing services to taxonomists for standard genome sequencing and annotation.</title>
        <authorList>
            <consortium name="The Broad Institute Genomics Platform"/>
            <consortium name="The Broad Institute Genome Sequencing Center for Infectious Disease"/>
            <person name="Wu L."/>
            <person name="Ma J."/>
        </authorList>
    </citation>
    <scope>NUCLEOTIDE SEQUENCE [LARGE SCALE GENOMIC DNA]</scope>
    <source>
        <strain evidence="5">JCM 16953</strain>
    </source>
</reference>
<keyword evidence="1" id="KW-0472">Membrane</keyword>
<proteinExistence type="predicted"/>
<keyword evidence="1" id="KW-0812">Transmembrane</keyword>
<dbReference type="SUPFAM" id="SSF47090">
    <property type="entry name" value="PGBD-like"/>
    <property type="match status" value="2"/>
</dbReference>
<dbReference type="InterPro" id="IPR036365">
    <property type="entry name" value="PGBD-like_sf"/>
</dbReference>
<dbReference type="EMBL" id="BAABAH010000012">
    <property type="protein sequence ID" value="GAA3827474.1"/>
    <property type="molecule type" value="Genomic_DNA"/>
</dbReference>
<dbReference type="InterPro" id="IPR036366">
    <property type="entry name" value="PGBDSf"/>
</dbReference>
<dbReference type="Gene3D" id="1.10.101.10">
    <property type="entry name" value="PGBD-like superfamily/PGBD"/>
    <property type="match status" value="2"/>
</dbReference>
<protein>
    <recommendedName>
        <fullName evidence="6">DUF1906 domain-containing protein</fullName>
    </recommendedName>
</protein>
<evidence type="ECO:0008006" key="6">
    <source>
        <dbReference type="Google" id="ProtNLM"/>
    </source>
</evidence>
<evidence type="ECO:0000256" key="1">
    <source>
        <dbReference type="SAM" id="Phobius"/>
    </source>
</evidence>
<keyword evidence="5" id="KW-1185">Reference proteome</keyword>
<dbReference type="RefSeq" id="WP_344777050.1">
    <property type="nucleotide sequence ID" value="NZ_BAABAH010000012.1"/>
</dbReference>
<evidence type="ECO:0000313" key="4">
    <source>
        <dbReference type="EMBL" id="GAA3827474.1"/>
    </source>
</evidence>
<evidence type="ECO:0000259" key="2">
    <source>
        <dbReference type="Pfam" id="PF01471"/>
    </source>
</evidence>
<dbReference type="InterPro" id="IPR002477">
    <property type="entry name" value="Peptidoglycan-bd-like"/>
</dbReference>
<dbReference type="PROSITE" id="PS51257">
    <property type="entry name" value="PROKAR_LIPOPROTEIN"/>
    <property type="match status" value="1"/>
</dbReference>
<dbReference type="SUPFAM" id="SSF51445">
    <property type="entry name" value="(Trans)glycosidases"/>
    <property type="match status" value="1"/>
</dbReference>
<evidence type="ECO:0000313" key="5">
    <source>
        <dbReference type="Proteomes" id="UP001501821"/>
    </source>
</evidence>
<name>A0ABP7IUR6_9ACTN</name>
<gene>
    <name evidence="4" type="ORF">GCM10022242_30950</name>
</gene>
<feature type="domain" description="Peptidoglycan binding-like" evidence="2">
    <location>
        <begin position="339"/>
        <end position="380"/>
    </location>
</feature>
<dbReference type="Proteomes" id="UP001501821">
    <property type="component" value="Unassembled WGS sequence"/>
</dbReference>
<accession>A0ABP7IUR6</accession>
<keyword evidence="1" id="KW-1133">Transmembrane helix</keyword>
<comment type="caution">
    <text evidence="4">The sequence shown here is derived from an EMBL/GenBank/DDBJ whole genome shotgun (WGS) entry which is preliminary data.</text>
</comment>
<dbReference type="InterPro" id="IPR017853">
    <property type="entry name" value="GH"/>
</dbReference>
<evidence type="ECO:0000259" key="3">
    <source>
        <dbReference type="Pfam" id="PF08924"/>
    </source>
</evidence>
<feature type="transmembrane region" description="Helical" evidence="1">
    <location>
        <begin position="12"/>
        <end position="32"/>
    </location>
</feature>